<evidence type="ECO:0000313" key="3">
    <source>
        <dbReference type="Proteomes" id="UP000552045"/>
    </source>
</evidence>
<dbReference type="Gene3D" id="3.40.250.10">
    <property type="entry name" value="Rhodanese-like domain"/>
    <property type="match status" value="1"/>
</dbReference>
<gene>
    <name evidence="2" type="ORF">BKA02_000595</name>
</gene>
<accession>A0A7Y9EUY8</accession>
<name>A0A7Y9EUY8_9MICO</name>
<dbReference type="SUPFAM" id="SSF52821">
    <property type="entry name" value="Rhodanese/Cell cycle control phosphatase"/>
    <property type="match status" value="1"/>
</dbReference>
<dbReference type="CDD" id="cd00158">
    <property type="entry name" value="RHOD"/>
    <property type="match status" value="1"/>
</dbReference>
<keyword evidence="3" id="KW-1185">Reference proteome</keyword>
<dbReference type="PROSITE" id="PS00380">
    <property type="entry name" value="RHODANESE_1"/>
    <property type="match status" value="1"/>
</dbReference>
<dbReference type="PANTHER" id="PTHR43031:SF17">
    <property type="entry name" value="SULFURTRANSFERASE YTWF-RELATED"/>
    <property type="match status" value="1"/>
</dbReference>
<comment type="caution">
    <text evidence="2">The sequence shown here is derived from an EMBL/GenBank/DDBJ whole genome shotgun (WGS) entry which is preliminary data.</text>
</comment>
<dbReference type="InterPro" id="IPR001307">
    <property type="entry name" value="Thiosulphate_STrfase_CS"/>
</dbReference>
<evidence type="ECO:0000259" key="1">
    <source>
        <dbReference type="PROSITE" id="PS50206"/>
    </source>
</evidence>
<organism evidence="2 3">
    <name type="scientific">Microbacterium pseudoresistens</name>
    <dbReference type="NCBI Taxonomy" id="640634"/>
    <lineage>
        <taxon>Bacteria</taxon>
        <taxon>Bacillati</taxon>
        <taxon>Actinomycetota</taxon>
        <taxon>Actinomycetes</taxon>
        <taxon>Micrococcales</taxon>
        <taxon>Microbacteriaceae</taxon>
        <taxon>Microbacterium</taxon>
    </lineage>
</organism>
<dbReference type="InterPro" id="IPR050229">
    <property type="entry name" value="GlpE_sulfurtransferase"/>
</dbReference>
<keyword evidence="2" id="KW-0808">Transferase</keyword>
<feature type="domain" description="Rhodanese" evidence="1">
    <location>
        <begin position="11"/>
        <end position="97"/>
    </location>
</feature>
<evidence type="ECO:0000313" key="2">
    <source>
        <dbReference type="EMBL" id="NYD53540.1"/>
    </source>
</evidence>
<protein>
    <submittedName>
        <fullName evidence="2">Rhodanese-related sulfurtransferase</fullName>
    </submittedName>
</protein>
<proteinExistence type="predicted"/>
<dbReference type="EMBL" id="JACCBH010000001">
    <property type="protein sequence ID" value="NYD53540.1"/>
    <property type="molecule type" value="Genomic_DNA"/>
</dbReference>
<dbReference type="SMART" id="SM00450">
    <property type="entry name" value="RHOD"/>
    <property type="match status" value="1"/>
</dbReference>
<dbReference type="InterPro" id="IPR001763">
    <property type="entry name" value="Rhodanese-like_dom"/>
</dbReference>
<reference evidence="2 3" key="1">
    <citation type="submission" date="2020-07" db="EMBL/GenBank/DDBJ databases">
        <title>Sequencing the genomes of 1000 actinobacteria strains.</title>
        <authorList>
            <person name="Klenk H.-P."/>
        </authorList>
    </citation>
    <scope>NUCLEOTIDE SEQUENCE [LARGE SCALE GENOMIC DNA]</scope>
    <source>
        <strain evidence="2 3">DSM 22185</strain>
    </source>
</reference>
<dbReference type="Pfam" id="PF00581">
    <property type="entry name" value="Rhodanese"/>
    <property type="match status" value="1"/>
</dbReference>
<dbReference type="PROSITE" id="PS50206">
    <property type="entry name" value="RHODANESE_3"/>
    <property type="match status" value="1"/>
</dbReference>
<dbReference type="RefSeq" id="WP_179431171.1">
    <property type="nucleotide sequence ID" value="NZ_BAABLC010000005.1"/>
</dbReference>
<dbReference type="GO" id="GO:0004792">
    <property type="term" value="F:thiosulfate-cyanide sulfurtransferase activity"/>
    <property type="evidence" value="ECO:0007669"/>
    <property type="project" value="InterPro"/>
</dbReference>
<dbReference type="PANTHER" id="PTHR43031">
    <property type="entry name" value="FAD-DEPENDENT OXIDOREDUCTASE"/>
    <property type="match status" value="1"/>
</dbReference>
<dbReference type="InterPro" id="IPR036873">
    <property type="entry name" value="Rhodanese-like_dom_sf"/>
</dbReference>
<dbReference type="AlphaFoldDB" id="A0A7Y9EUY8"/>
<dbReference type="Proteomes" id="UP000552045">
    <property type="component" value="Unassembled WGS sequence"/>
</dbReference>
<sequence length="104" mass="10996">MKSITAAQLAERHGAPLIDVREPHEFAGGHVPGAVNIPMREVLDRIDELPDGEFAVICELGGRSARVVQALEARGYDAANVEGGTAEWVAQGRAVETPASPQTP</sequence>